<name>A0A2R6Y0S0_9BACL</name>
<comment type="caution">
    <text evidence="1">The sequence shown here is derived from an EMBL/GenBank/DDBJ whole genome shotgun (WGS) entry which is preliminary data.</text>
</comment>
<evidence type="ECO:0000313" key="1">
    <source>
        <dbReference type="EMBL" id="PTQ56235.1"/>
    </source>
</evidence>
<gene>
    <name evidence="1" type="ORF">BSOLF_0575</name>
</gene>
<sequence length="39" mass="4540">MKEKSKPTADVLFIEVDGIYTSIQRSKRKSKEHRIALVH</sequence>
<proteinExistence type="predicted"/>
<dbReference type="EMBL" id="PEBX01000038">
    <property type="protein sequence ID" value="PTQ56235.1"/>
    <property type="molecule type" value="Genomic_DNA"/>
</dbReference>
<reference evidence="2" key="1">
    <citation type="journal article" date="2018" name="Sci. Rep.">
        <title>Lignite coal burning seam in the remote Altai Mountains harbors a hydrogen-driven thermophilic microbial community.</title>
        <authorList>
            <person name="Kadnikov V.V."/>
            <person name="Mardanov A.V."/>
            <person name="Ivasenko D.A."/>
            <person name="Antsiferov D.V."/>
            <person name="Beletsky A.V."/>
            <person name="Karnachuk O.V."/>
            <person name="Ravin N.V."/>
        </authorList>
    </citation>
    <scope>NUCLEOTIDE SEQUENCE [LARGE SCALE GENOMIC DNA]</scope>
</reference>
<accession>A0A2R6Y0S0</accession>
<protein>
    <submittedName>
        <fullName evidence="1">Uncharacterized protein</fullName>
    </submittedName>
</protein>
<dbReference type="AlphaFoldDB" id="A0A2R6Y0S0"/>
<evidence type="ECO:0000313" key="2">
    <source>
        <dbReference type="Proteomes" id="UP000244338"/>
    </source>
</evidence>
<organism evidence="1 2">
    <name type="scientific">Candidatus Carbonibacillus altaicus</name>
    <dbReference type="NCBI Taxonomy" id="2163959"/>
    <lineage>
        <taxon>Bacteria</taxon>
        <taxon>Bacillati</taxon>
        <taxon>Bacillota</taxon>
        <taxon>Bacilli</taxon>
        <taxon>Bacillales</taxon>
        <taxon>Candidatus Carbonibacillus</taxon>
    </lineage>
</organism>
<dbReference type="Proteomes" id="UP000244338">
    <property type="component" value="Unassembled WGS sequence"/>
</dbReference>